<dbReference type="InterPro" id="IPR034804">
    <property type="entry name" value="SQR/QFR_C/D"/>
</dbReference>
<dbReference type="EMBL" id="JAAMPC010000351">
    <property type="protein sequence ID" value="KAG2242804.1"/>
    <property type="molecule type" value="Genomic_DNA"/>
</dbReference>
<evidence type="ECO:0000256" key="2">
    <source>
        <dbReference type="ARBA" id="ARBA00011313"/>
    </source>
</evidence>
<keyword evidence="5" id="KW-1185">Reference proteome</keyword>
<proteinExistence type="predicted"/>
<dbReference type="GO" id="GO:0006099">
    <property type="term" value="P:tricarboxylic acid cycle"/>
    <property type="evidence" value="ECO:0007669"/>
    <property type="project" value="InterPro"/>
</dbReference>
<dbReference type="GO" id="GO:0006121">
    <property type="term" value="P:mitochondrial electron transport, succinate to ubiquinone"/>
    <property type="evidence" value="ECO:0007669"/>
    <property type="project" value="InterPro"/>
</dbReference>
<gene>
    <name evidence="4" type="ORF">Bca52824_095349</name>
</gene>
<feature type="chain" id="PRO_5036496736" evidence="3">
    <location>
        <begin position="21"/>
        <end position="179"/>
    </location>
</feature>
<dbReference type="InterPro" id="IPR044963">
    <property type="entry name" value="SDH4"/>
</dbReference>
<keyword evidence="3" id="KW-0732">Signal</keyword>
<comment type="subunit">
    <text evidence="2">Component of complex II composed of eight subunits in plants: four classical SDH subunits SDH1, SDH2, SDH3 and SDH4 (a flavoprotein (FP), an iron-sulfur protein (IP), and a cytochrome b composed of a large and a small subunit.), as well as four subunits unknown in mitochondria from bacteria and heterotrophic eukaryotes.</text>
</comment>
<name>A0A8X7TIB6_BRACI</name>
<dbReference type="PANTHER" id="PTHR36358">
    <property type="entry name" value="SUCCINATE DEHYDROGENASE SUBUNIT 4, MITOCHONDRIAL"/>
    <property type="match status" value="1"/>
</dbReference>
<sequence>MLLFLRSFLICLVLFIFLRSDPKSKFATYAAAMSLRRSILGLHRQTHNLSLSKSSPFSITNISSPSPAAARNPIGREISSIPFSLTQKLKPDSGSLVTTDRAVASLGQSQLAPRGLPSSRGYSNATLVRKIPVLFHINAGMEEVLADYVHQEMTRNLMVISLGLFQIIVIKDVVVFLFF</sequence>
<evidence type="ECO:0000313" key="5">
    <source>
        <dbReference type="Proteomes" id="UP000886595"/>
    </source>
</evidence>
<reference evidence="4 5" key="1">
    <citation type="submission" date="2020-02" db="EMBL/GenBank/DDBJ databases">
        <authorList>
            <person name="Ma Q."/>
            <person name="Huang Y."/>
            <person name="Song X."/>
            <person name="Pei D."/>
        </authorList>
    </citation>
    <scope>NUCLEOTIDE SEQUENCE [LARGE SCALE GENOMIC DNA]</scope>
    <source>
        <strain evidence="4">Sxm20200214</strain>
        <tissue evidence="4">Leaf</tissue>
    </source>
</reference>
<comment type="caution">
    <text evidence="4">The sequence shown here is derived from an EMBL/GenBank/DDBJ whole genome shotgun (WGS) entry which is preliminary data.</text>
</comment>
<accession>A0A8X7TIB6</accession>
<comment type="subcellular location">
    <subcellularLocation>
        <location evidence="1">Mitochondrion inner membrane</location>
        <topology evidence="1">Single-pass membrane protein</topology>
    </subcellularLocation>
</comment>
<protein>
    <submittedName>
        <fullName evidence="4">Uncharacterized protein</fullName>
    </submittedName>
</protein>
<organism evidence="4 5">
    <name type="scientific">Brassica carinata</name>
    <name type="common">Ethiopian mustard</name>
    <name type="synonym">Abyssinian cabbage</name>
    <dbReference type="NCBI Taxonomy" id="52824"/>
    <lineage>
        <taxon>Eukaryota</taxon>
        <taxon>Viridiplantae</taxon>
        <taxon>Streptophyta</taxon>
        <taxon>Embryophyta</taxon>
        <taxon>Tracheophyta</taxon>
        <taxon>Spermatophyta</taxon>
        <taxon>Magnoliopsida</taxon>
        <taxon>eudicotyledons</taxon>
        <taxon>Gunneridae</taxon>
        <taxon>Pentapetalae</taxon>
        <taxon>rosids</taxon>
        <taxon>malvids</taxon>
        <taxon>Brassicales</taxon>
        <taxon>Brassicaceae</taxon>
        <taxon>Brassiceae</taxon>
        <taxon>Brassica</taxon>
    </lineage>
</organism>
<dbReference type="GO" id="GO:0045273">
    <property type="term" value="C:respiratory chain complex II (succinate dehydrogenase)"/>
    <property type="evidence" value="ECO:0007669"/>
    <property type="project" value="InterPro"/>
</dbReference>
<dbReference type="AlphaFoldDB" id="A0A8X7TIB6"/>
<dbReference type="PANTHER" id="PTHR36358:SF1">
    <property type="entry name" value="SUCCINATE DEHYDROGENASE SUBUNIT 4, MITOCHONDRIAL"/>
    <property type="match status" value="1"/>
</dbReference>
<evidence type="ECO:0000256" key="1">
    <source>
        <dbReference type="ARBA" id="ARBA00004434"/>
    </source>
</evidence>
<feature type="signal peptide" evidence="3">
    <location>
        <begin position="1"/>
        <end position="20"/>
    </location>
</feature>
<dbReference type="Proteomes" id="UP000886595">
    <property type="component" value="Unassembled WGS sequence"/>
</dbReference>
<evidence type="ECO:0000313" key="4">
    <source>
        <dbReference type="EMBL" id="KAG2242804.1"/>
    </source>
</evidence>
<dbReference type="GO" id="GO:0005743">
    <property type="term" value="C:mitochondrial inner membrane"/>
    <property type="evidence" value="ECO:0007669"/>
    <property type="project" value="UniProtKB-SubCell"/>
</dbReference>
<dbReference type="OrthoDB" id="822750at2759"/>
<evidence type="ECO:0000256" key="3">
    <source>
        <dbReference type="SAM" id="SignalP"/>
    </source>
</evidence>
<dbReference type="SUPFAM" id="SSF81343">
    <property type="entry name" value="Fumarate reductase respiratory complex transmembrane subunits"/>
    <property type="match status" value="1"/>
</dbReference>